<evidence type="ECO:0000256" key="1">
    <source>
        <dbReference type="SAM" id="MobiDB-lite"/>
    </source>
</evidence>
<feature type="compositionally biased region" description="Pro residues" evidence="1">
    <location>
        <begin position="182"/>
        <end position="209"/>
    </location>
</feature>
<feature type="signal peptide" evidence="2">
    <location>
        <begin position="1"/>
        <end position="23"/>
    </location>
</feature>
<feature type="region of interest" description="Disordered" evidence="1">
    <location>
        <begin position="163"/>
        <end position="227"/>
    </location>
</feature>
<protein>
    <recommendedName>
        <fullName evidence="3">Chitin-binding type-2 domain-containing protein</fullName>
    </recommendedName>
</protein>
<dbReference type="PANTHER" id="PTHR48148:SF2">
    <property type="entry name" value="PA14 DOMAIN-CONTAINING PROTEIN"/>
    <property type="match status" value="1"/>
</dbReference>
<feature type="domain" description="Chitin-binding type-2" evidence="3">
    <location>
        <begin position="33"/>
        <end position="101"/>
    </location>
</feature>
<dbReference type="PANTHER" id="PTHR48148">
    <property type="entry name" value="KERATINOCYTE PROLINE-RICH PROTEIN"/>
    <property type="match status" value="1"/>
</dbReference>
<sequence>MTTVATTSLLLVLFFLNDSLINSQTWEESNDPDNLCTNAYTGYKATLDCRGYVYCNKGYLMGGDIIPCWPNQLFDEVNAVCTSWQSVTESLGDDLSRKCPQFDGNMMMPEDVDKNANPQLFFCGVSTFNAKSVCEPCPGGSRLECSNPTHNCFAGVTGCPVSSSSVASAPEPPPSTAGSPTAPNPPPVTPRPSPNPTPEPTPNPSPTPIEPSLDIELTNPVPDTNAGSDITNSFYLHGKLRSSYYCGFSWDLVIKTCSTAYPCPSGLNSECPMSQTCFPDTPCAELQTPPPTPMPTPKPTSINEATYYCGPNWSWVVENCAQAIPCPYGDANGVCPDGYKCIADTPCDNFGIVGPNSSKPTPLPTKNPTFPPVQGDDPANRYCGYNWGDVTENCLTAIPCPGGVAFGVCPDGMNCIAETPCSDDVYLDWLKDKLAKQAAEAQATTVVPTTITSDEGNAFCTEGSDCDTGLFCNKGYCGQCLEDGTGCSVDQICKTATCAESQDPGATQCYTVTDLDIVCQNLLNNVRAICITDMMACEIPIDESEQNQSEDTTVIDSANLGEVADSSAGVAMYENPEGNAFFCGVDYYSIKNICLQSKPCPGGFASGFCSSGEGCFAIIECQSEYETAVYVANNTPSPVTDSLTLIPTRSPLFALSLNTVEPQSPSSTNAPSESPMSSPIAEPSDLHASTNPTIQQVNGMTAQPTKTGSTDYVSNEFIVTTSPTLHLAISPTPQFIEVTAKPTTVGSTNDESNESIANASPTLHPATAAPTEHNTNFCGVSWSSHTEDCENARPCPDGDECAEGETCFTGSPCALLNSASPTIESNMKHLCGTDWNTLIMKCENATPCPRGDECADGEICYRNFECNTSTVLNFTEGTGTNSDITNQSSPEAEEGSTEAVDESDATLSSDSNSTAGISLSSKNDPTPSPTNKNDPGKSTTQSTPASQASAPNEITLATGDESLGEDSQKESTDNSALTETSPTDVTPTEDSPTLTHCDLCGSAGQFDYNQYVNYQGQEGTNKMPCGELIWLFAENNIYEGSSECLATRAKYFGECCYVTPENECELCPSSVAGKARDVYLDKKVLFNDMETSCSQVKTYLGSKFESSSKTCLDTQQELSDECCFEKCSLCGSLQTDWEASVYFSGEDTKCNEFDIMFREEGVTADSSRCEMTQGLYADECCVQPLADPCDICQFEKSGKHLKSGATVTYNGETTTCLGVYTYLFSLKENASEQCDSAQKELIDQCCEVLITSDKGNGQQEDPTKIAYDRAPEPASPQTPTTTPLSSENLLTSNWYAGSLASSSCRSFVRSEMRWIPPLFTFLIFSIPIVFN</sequence>
<feature type="compositionally biased region" description="Polar residues" evidence="1">
    <location>
        <begin position="875"/>
        <end position="890"/>
    </location>
</feature>
<dbReference type="EMBL" id="JABMIG020000357">
    <property type="protein sequence ID" value="KAL3780226.1"/>
    <property type="molecule type" value="Genomic_DNA"/>
</dbReference>
<keyword evidence="2" id="KW-0732">Signal</keyword>
<feature type="compositionally biased region" description="Polar residues" evidence="1">
    <location>
        <begin position="905"/>
        <end position="937"/>
    </location>
</feature>
<evidence type="ECO:0000313" key="5">
    <source>
        <dbReference type="Proteomes" id="UP001516023"/>
    </source>
</evidence>
<feature type="region of interest" description="Disordered" evidence="1">
    <location>
        <begin position="875"/>
        <end position="993"/>
    </location>
</feature>
<dbReference type="PROSITE" id="PS50940">
    <property type="entry name" value="CHIT_BIND_II"/>
    <property type="match status" value="1"/>
</dbReference>
<evidence type="ECO:0000256" key="2">
    <source>
        <dbReference type="SAM" id="SignalP"/>
    </source>
</evidence>
<organism evidence="4 5">
    <name type="scientific">Cyclotella cryptica</name>
    <dbReference type="NCBI Taxonomy" id="29204"/>
    <lineage>
        <taxon>Eukaryota</taxon>
        <taxon>Sar</taxon>
        <taxon>Stramenopiles</taxon>
        <taxon>Ochrophyta</taxon>
        <taxon>Bacillariophyta</taxon>
        <taxon>Coscinodiscophyceae</taxon>
        <taxon>Thalassiosirophycidae</taxon>
        <taxon>Stephanodiscales</taxon>
        <taxon>Stephanodiscaceae</taxon>
        <taxon>Cyclotella</taxon>
    </lineage>
</organism>
<feature type="compositionally biased region" description="Polar residues" evidence="1">
    <location>
        <begin position="973"/>
        <end position="993"/>
    </location>
</feature>
<proteinExistence type="predicted"/>
<feature type="region of interest" description="Disordered" evidence="1">
    <location>
        <begin position="660"/>
        <end position="691"/>
    </location>
</feature>
<reference evidence="4 5" key="1">
    <citation type="journal article" date="2020" name="G3 (Bethesda)">
        <title>Improved Reference Genome for Cyclotella cryptica CCMP332, a Model for Cell Wall Morphogenesis, Salinity Adaptation, and Lipid Production in Diatoms (Bacillariophyta).</title>
        <authorList>
            <person name="Roberts W.R."/>
            <person name="Downey K.M."/>
            <person name="Ruck E.C."/>
            <person name="Traller J.C."/>
            <person name="Alverson A.J."/>
        </authorList>
    </citation>
    <scope>NUCLEOTIDE SEQUENCE [LARGE SCALE GENOMIC DNA]</scope>
    <source>
        <strain evidence="4 5">CCMP332</strain>
    </source>
</reference>
<feature type="compositionally biased region" description="Polar residues" evidence="1">
    <location>
        <begin position="660"/>
        <end position="677"/>
    </location>
</feature>
<feature type="compositionally biased region" description="Low complexity" evidence="1">
    <location>
        <begin position="938"/>
        <end position="951"/>
    </location>
</feature>
<keyword evidence="5" id="KW-1185">Reference proteome</keyword>
<evidence type="ECO:0000259" key="3">
    <source>
        <dbReference type="PROSITE" id="PS50940"/>
    </source>
</evidence>
<gene>
    <name evidence="4" type="ORF">HJC23_013518</name>
</gene>
<feature type="chain" id="PRO_5044887715" description="Chitin-binding type-2 domain-containing protein" evidence="2">
    <location>
        <begin position="24"/>
        <end position="1331"/>
    </location>
</feature>
<dbReference type="InterPro" id="IPR002557">
    <property type="entry name" value="Chitin-bd_dom"/>
</dbReference>
<evidence type="ECO:0000313" key="4">
    <source>
        <dbReference type="EMBL" id="KAL3780226.1"/>
    </source>
</evidence>
<dbReference type="Proteomes" id="UP001516023">
    <property type="component" value="Unassembled WGS sequence"/>
</dbReference>
<comment type="caution">
    <text evidence="4">The sequence shown here is derived from an EMBL/GenBank/DDBJ whole genome shotgun (WGS) entry which is preliminary data.</text>
</comment>
<feature type="region of interest" description="Disordered" evidence="1">
    <location>
        <begin position="744"/>
        <end position="769"/>
    </location>
</feature>
<name>A0ABD3NYH7_9STRA</name>
<feature type="compositionally biased region" description="Polar residues" evidence="1">
    <location>
        <begin position="744"/>
        <end position="761"/>
    </location>
</feature>
<accession>A0ABD3NYH7</accession>
<feature type="compositionally biased region" description="Acidic residues" evidence="1">
    <location>
        <begin position="891"/>
        <end position="904"/>
    </location>
</feature>